<reference evidence="2 6" key="2">
    <citation type="submission" date="2019-11" db="EMBL/GenBank/DDBJ databases">
        <title>Genomes of ocular Pseudomonas aeruginosa isolates.</title>
        <authorList>
            <person name="Khan M."/>
            <person name="Rice S.A."/>
            <person name="Willcox M.D.P."/>
            <person name="Stapleton F."/>
        </authorList>
    </citation>
    <scope>NUCLEOTIDE SEQUENCE [LARGE SCALE GENOMIC DNA]</scope>
    <source>
        <strain evidence="2 6">PA221</strain>
    </source>
</reference>
<dbReference type="GO" id="GO:0016747">
    <property type="term" value="F:acyltransferase activity, transferring groups other than amino-acyl groups"/>
    <property type="evidence" value="ECO:0007669"/>
    <property type="project" value="InterPro"/>
</dbReference>
<dbReference type="PROSITE" id="PS51186">
    <property type="entry name" value="GNAT"/>
    <property type="match status" value="1"/>
</dbReference>
<dbReference type="Gene3D" id="3.90.70.10">
    <property type="entry name" value="Cysteine proteinases"/>
    <property type="match status" value="1"/>
</dbReference>
<dbReference type="Pfam" id="PF11814">
    <property type="entry name" value="DUF3335"/>
    <property type="match status" value="1"/>
</dbReference>
<sequence length="365" mass="41669">MNLTLRPAGADDLSALVELENRCFDYDRLSRRNFQWMLTRAHASLTVAEGDGGVLGYALVLFHEGTSLARLYSIAIDPRARGIGLGQKLLEAAEQAARDNDRAYMRLEVRPDNRGAIALYERNGYRPFATVRDYYEDHSEALRFEKRIRNPGHDQRRHVPFYRQTTDFTCGPACLLMAMGALQPERQLTRREELRLWREATTIYMTAGHGGCSPQGLALAAWRRGFRVKLVLSASGPLFLDGVRNEDKKAVMRLVHEDFCEELDASGVEQKRSARLDIPRQLARGGQPLVLISSYRLTRSKAPHWVLVTHYDEDFVYLHDPDVDHSQHRQPLDCQHIPVSHAEFDKMSRFGRSKLRAAVILFNPE</sequence>
<name>A0A071KXX8_PSEAI</name>
<evidence type="ECO:0000313" key="6">
    <source>
        <dbReference type="Proteomes" id="UP000433532"/>
    </source>
</evidence>
<dbReference type="PANTHER" id="PTHR43617">
    <property type="entry name" value="L-AMINO ACID N-ACETYLTRANSFERASE"/>
    <property type="match status" value="1"/>
</dbReference>
<dbReference type="InterPro" id="IPR050276">
    <property type="entry name" value="MshD_Acetyltransferase"/>
</dbReference>
<reference evidence="3 5" key="1">
    <citation type="submission" date="2017-05" db="EMBL/GenBank/DDBJ databases">
        <authorList>
            <person name="Song R."/>
            <person name="Chenine A.L."/>
            <person name="Ruprecht R.M."/>
        </authorList>
    </citation>
    <scope>NUCLEOTIDE SEQUENCE [LARGE SCALE GENOMIC DNA]</scope>
    <source>
        <strain evidence="3 5">S567_C10_BS</strain>
    </source>
</reference>
<evidence type="ECO:0000313" key="5">
    <source>
        <dbReference type="Proteomes" id="UP000194857"/>
    </source>
</evidence>
<dbReference type="EMBL" id="NFFZ01000024">
    <property type="protein sequence ID" value="OTI56002.1"/>
    <property type="molecule type" value="Genomic_DNA"/>
</dbReference>
<evidence type="ECO:0000313" key="4">
    <source>
        <dbReference type="EMBL" id="WOS74982.1"/>
    </source>
</evidence>
<reference evidence="4" key="4">
    <citation type="submission" date="2023-10" db="EMBL/GenBank/DDBJ databases">
        <title>Pathogen: clinical or host-associated sample.</title>
        <authorList>
            <person name="Hergert J."/>
            <person name="Casey R."/>
            <person name="Wagner J."/>
            <person name="Young E.L."/>
            <person name="Oakeson K.F."/>
        </authorList>
    </citation>
    <scope>NUCLEOTIDE SEQUENCE</scope>
    <source>
        <strain evidence="4">2021CK-01020</strain>
    </source>
</reference>
<dbReference type="InterPro" id="IPR000182">
    <property type="entry name" value="GNAT_dom"/>
</dbReference>
<organism evidence="3 5">
    <name type="scientific">Pseudomonas aeruginosa</name>
    <dbReference type="NCBI Taxonomy" id="287"/>
    <lineage>
        <taxon>Bacteria</taxon>
        <taxon>Pseudomonadati</taxon>
        <taxon>Pseudomonadota</taxon>
        <taxon>Gammaproteobacteria</taxon>
        <taxon>Pseudomonadales</taxon>
        <taxon>Pseudomonadaceae</taxon>
        <taxon>Pseudomonas</taxon>
    </lineage>
</organism>
<evidence type="ECO:0000313" key="2">
    <source>
        <dbReference type="EMBL" id="MUI38148.1"/>
    </source>
</evidence>
<proteinExistence type="predicted"/>
<dbReference type="Proteomes" id="UP000433532">
    <property type="component" value="Unassembled WGS sequence"/>
</dbReference>
<accession>A0A071KXX8</accession>
<dbReference type="CDD" id="cd04301">
    <property type="entry name" value="NAT_SF"/>
    <property type="match status" value="1"/>
</dbReference>
<feature type="domain" description="N-acetyltransferase" evidence="1">
    <location>
        <begin position="3"/>
        <end position="149"/>
    </location>
</feature>
<dbReference type="KEGG" id="paeb:NCGM1900_4545"/>
<dbReference type="SUPFAM" id="SSF55729">
    <property type="entry name" value="Acyl-CoA N-acyltransferases (Nat)"/>
    <property type="match status" value="1"/>
</dbReference>
<dbReference type="Gene3D" id="3.40.630.30">
    <property type="match status" value="1"/>
</dbReference>
<dbReference type="EMBL" id="CP136986">
    <property type="protein sequence ID" value="WOS74982.1"/>
    <property type="molecule type" value="Genomic_DNA"/>
</dbReference>
<evidence type="ECO:0000313" key="3">
    <source>
        <dbReference type="EMBL" id="OTI56002.1"/>
    </source>
</evidence>
<dbReference type="InterPro" id="IPR021770">
    <property type="entry name" value="DUF3335"/>
</dbReference>
<dbReference type="AlphaFoldDB" id="A0A071KXX8"/>
<dbReference type="Proteomes" id="UP001297540">
    <property type="component" value="Chromosome"/>
</dbReference>
<dbReference type="InterPro" id="IPR016181">
    <property type="entry name" value="Acyl_CoA_acyltransferase"/>
</dbReference>
<gene>
    <name evidence="3" type="ORF">CAZ10_31110</name>
    <name evidence="2" type="ORF">GNQ48_24400</name>
    <name evidence="4" type="ORF">L4V69_20960</name>
</gene>
<keyword evidence="3" id="KW-0808">Transferase</keyword>
<dbReference type="EMBL" id="WOAD01000026">
    <property type="protein sequence ID" value="MUI38148.1"/>
    <property type="molecule type" value="Genomic_DNA"/>
</dbReference>
<dbReference type="Proteomes" id="UP000194857">
    <property type="component" value="Unassembled WGS sequence"/>
</dbReference>
<dbReference type="Pfam" id="PF00583">
    <property type="entry name" value="Acetyltransf_1"/>
    <property type="match status" value="1"/>
</dbReference>
<reference evidence="4" key="3">
    <citation type="submission" date="2023-06" db="EMBL/GenBank/DDBJ databases">
        <authorList>
            <consortium name="Clinical and Environmental Microbiology Branch: Whole genome sequencing antimicrobial resistance pathogens in the healthcare setting"/>
        </authorList>
    </citation>
    <scope>NUCLEOTIDE SEQUENCE</scope>
    <source>
        <strain evidence="4">2021CK-01020</strain>
    </source>
</reference>
<evidence type="ECO:0000259" key="1">
    <source>
        <dbReference type="PROSITE" id="PS51186"/>
    </source>
</evidence>
<dbReference type="PANTHER" id="PTHR43617:SF33">
    <property type="entry name" value="SPORE COAT POLYSACCHARIDE BIOSYNTHESIS PROTEIN SPSD"/>
    <property type="match status" value="1"/>
</dbReference>
<dbReference type="RefSeq" id="WP_003088292.1">
    <property type="nucleotide sequence ID" value="NZ_AP014622.1"/>
</dbReference>
<protein>
    <submittedName>
        <fullName evidence="2 4">GNAT family N-acetyltransferase</fullName>
    </submittedName>
    <submittedName>
        <fullName evidence="3">Ribosomal-protein-alanine acetyltransferase</fullName>
    </submittedName>
</protein>